<feature type="transmembrane region" description="Helical" evidence="3">
    <location>
        <begin position="160"/>
        <end position="179"/>
    </location>
</feature>
<reference evidence="4" key="1">
    <citation type="submission" date="2018-06" db="EMBL/GenBank/DDBJ databases">
        <authorList>
            <person name="Zhirakovskaya E."/>
        </authorList>
    </citation>
    <scope>NUCLEOTIDE SEQUENCE</scope>
</reference>
<keyword evidence="3" id="KW-1133">Transmembrane helix</keyword>
<name>A0A3B0WXI0_9ZZZZ</name>
<evidence type="ECO:0000256" key="1">
    <source>
        <dbReference type="ARBA" id="ARBA00022729"/>
    </source>
</evidence>
<gene>
    <name evidence="4" type="ORF">MNBD_GAMMA07-2285</name>
</gene>
<keyword evidence="3" id="KW-0812">Transmembrane</keyword>
<evidence type="ECO:0000256" key="2">
    <source>
        <dbReference type="SAM" id="Coils"/>
    </source>
</evidence>
<dbReference type="AlphaFoldDB" id="A0A3B0WXI0"/>
<proteinExistence type="predicted"/>
<evidence type="ECO:0008006" key="5">
    <source>
        <dbReference type="Google" id="ProtNLM"/>
    </source>
</evidence>
<accession>A0A3B0WXI0</accession>
<protein>
    <recommendedName>
        <fullName evidence="5">SH3b domain-containing protein</fullName>
    </recommendedName>
</protein>
<evidence type="ECO:0000256" key="3">
    <source>
        <dbReference type="SAM" id="Phobius"/>
    </source>
</evidence>
<dbReference type="NCBIfam" id="TIGR04211">
    <property type="entry name" value="SH3_and_anchor"/>
    <property type="match status" value="1"/>
</dbReference>
<sequence length="194" mass="21926">MRSGITTGHKILKFLKSGVAVDVVEFSEDKKYASVVVLNDASKAGWVESKLLMPTKSARVKIKAIKQNSIRLQEKYSEIKEQLATAQNTNKELTNIKLQLENDVENLQKILTNLRERSSDPIRIARENSRLKKQLGETEIKLNTLAQRKETLESQSEKQWFMVGAAISIGSLLLGVLLTRIRWTKKESWGGNGF</sequence>
<keyword evidence="1" id="KW-0732">Signal</keyword>
<dbReference type="InterPro" id="IPR016476">
    <property type="entry name" value="SH3_dom_pro"/>
</dbReference>
<organism evidence="4">
    <name type="scientific">hydrothermal vent metagenome</name>
    <dbReference type="NCBI Taxonomy" id="652676"/>
    <lineage>
        <taxon>unclassified sequences</taxon>
        <taxon>metagenomes</taxon>
        <taxon>ecological metagenomes</taxon>
    </lineage>
</organism>
<dbReference type="EMBL" id="UOFF01000317">
    <property type="protein sequence ID" value="VAW57003.1"/>
    <property type="molecule type" value="Genomic_DNA"/>
</dbReference>
<keyword evidence="3" id="KW-0472">Membrane</keyword>
<keyword evidence="2" id="KW-0175">Coiled coil</keyword>
<feature type="coiled-coil region" evidence="2">
    <location>
        <begin position="62"/>
        <end position="155"/>
    </location>
</feature>
<evidence type="ECO:0000313" key="4">
    <source>
        <dbReference type="EMBL" id="VAW57003.1"/>
    </source>
</evidence>